<dbReference type="EMBL" id="SMKO01000165">
    <property type="protein sequence ID" value="TDC96184.1"/>
    <property type="molecule type" value="Genomic_DNA"/>
</dbReference>
<feature type="domain" description="Methyltransferase type 11" evidence="2">
    <location>
        <begin position="44"/>
        <end position="138"/>
    </location>
</feature>
<reference evidence="3 4" key="1">
    <citation type="submission" date="2019-03" db="EMBL/GenBank/DDBJ databases">
        <title>Draft genome sequences of novel Actinobacteria.</title>
        <authorList>
            <person name="Sahin N."/>
            <person name="Ay H."/>
            <person name="Saygin H."/>
        </authorList>
    </citation>
    <scope>NUCLEOTIDE SEQUENCE [LARGE SCALE GENOMIC DNA]</scope>
    <source>
        <strain evidence="3 4">KC310</strain>
    </source>
</reference>
<dbReference type="InterPro" id="IPR029063">
    <property type="entry name" value="SAM-dependent_MTases_sf"/>
</dbReference>
<dbReference type="InterPro" id="IPR013216">
    <property type="entry name" value="Methyltransf_11"/>
</dbReference>
<sequence length="214" mass="23181">MRDLSKFQRPRFARAYERMSAESERSGTAEHRQRLLAGLAGRVVEIGAGNGMNFRHYPPEVREVVAVEPEDLLRSAAERAAGGAPVPVRVVAGHGGALPVEDGGFDAAVVSLVLCSVPDQAVALAEVRRVLRPGGELRFYEHVRSRGPALGVLQDLVTPLWRVVAGGCRPNRDTARAIREAGLVIEEQTRFSHRPVPSTPALPHILGRARKPDA</sequence>
<protein>
    <submittedName>
        <fullName evidence="3">Class I SAM-dependent methyltransferase</fullName>
    </submittedName>
</protein>
<keyword evidence="3" id="KW-0489">Methyltransferase</keyword>
<dbReference type="AlphaFoldDB" id="A0A4R4V3C7"/>
<keyword evidence="4" id="KW-1185">Reference proteome</keyword>
<evidence type="ECO:0000256" key="1">
    <source>
        <dbReference type="SAM" id="MobiDB-lite"/>
    </source>
</evidence>
<name>A0A4R4V3C7_9ACTN</name>
<evidence type="ECO:0000313" key="3">
    <source>
        <dbReference type="EMBL" id="TDC96184.1"/>
    </source>
</evidence>
<evidence type="ECO:0000259" key="2">
    <source>
        <dbReference type="Pfam" id="PF08241"/>
    </source>
</evidence>
<dbReference type="Pfam" id="PF08241">
    <property type="entry name" value="Methyltransf_11"/>
    <property type="match status" value="1"/>
</dbReference>
<organism evidence="3 4">
    <name type="scientific">Nonomuraea deserti</name>
    <dbReference type="NCBI Taxonomy" id="1848322"/>
    <lineage>
        <taxon>Bacteria</taxon>
        <taxon>Bacillati</taxon>
        <taxon>Actinomycetota</taxon>
        <taxon>Actinomycetes</taxon>
        <taxon>Streptosporangiales</taxon>
        <taxon>Streptosporangiaceae</taxon>
        <taxon>Nonomuraea</taxon>
    </lineage>
</organism>
<keyword evidence="3" id="KW-0808">Transferase</keyword>
<dbReference type="PANTHER" id="PTHR45036:SF1">
    <property type="entry name" value="METHYLTRANSFERASE LIKE 7A"/>
    <property type="match status" value="1"/>
</dbReference>
<dbReference type="Gene3D" id="3.40.50.150">
    <property type="entry name" value="Vaccinia Virus protein VP39"/>
    <property type="match status" value="1"/>
</dbReference>
<dbReference type="SUPFAM" id="SSF53335">
    <property type="entry name" value="S-adenosyl-L-methionine-dependent methyltransferases"/>
    <property type="match status" value="1"/>
</dbReference>
<dbReference type="CDD" id="cd02440">
    <property type="entry name" value="AdoMet_MTases"/>
    <property type="match status" value="1"/>
</dbReference>
<dbReference type="PANTHER" id="PTHR45036">
    <property type="entry name" value="METHYLTRANSFERASE LIKE 7B"/>
    <property type="match status" value="1"/>
</dbReference>
<evidence type="ECO:0000313" key="4">
    <source>
        <dbReference type="Proteomes" id="UP000295258"/>
    </source>
</evidence>
<dbReference type="GO" id="GO:0008757">
    <property type="term" value="F:S-adenosylmethionine-dependent methyltransferase activity"/>
    <property type="evidence" value="ECO:0007669"/>
    <property type="project" value="InterPro"/>
</dbReference>
<proteinExistence type="predicted"/>
<dbReference type="RefSeq" id="WP_132603118.1">
    <property type="nucleotide sequence ID" value="NZ_SMKO01000165.1"/>
</dbReference>
<feature type="region of interest" description="Disordered" evidence="1">
    <location>
        <begin position="194"/>
        <end position="214"/>
    </location>
</feature>
<comment type="caution">
    <text evidence="3">The sequence shown here is derived from an EMBL/GenBank/DDBJ whole genome shotgun (WGS) entry which is preliminary data.</text>
</comment>
<dbReference type="Proteomes" id="UP000295258">
    <property type="component" value="Unassembled WGS sequence"/>
</dbReference>
<accession>A0A4R4V3C7</accession>
<dbReference type="InterPro" id="IPR052356">
    <property type="entry name" value="Thiol_S-MT"/>
</dbReference>
<dbReference type="GO" id="GO:0032259">
    <property type="term" value="P:methylation"/>
    <property type="evidence" value="ECO:0007669"/>
    <property type="project" value="UniProtKB-KW"/>
</dbReference>
<gene>
    <name evidence="3" type="ORF">E1292_38515</name>
</gene>